<evidence type="ECO:0000256" key="3">
    <source>
        <dbReference type="SAM" id="SignalP"/>
    </source>
</evidence>
<dbReference type="PANTHER" id="PTHR35936">
    <property type="entry name" value="MEMBRANE-BOUND LYTIC MUREIN TRANSGLYCOSYLASE F"/>
    <property type="match status" value="1"/>
</dbReference>
<organism evidence="5 6">
    <name type="scientific">Marinobacter albus</name>
    <dbReference type="NCBI Taxonomy" id="3030833"/>
    <lineage>
        <taxon>Bacteria</taxon>
        <taxon>Pseudomonadati</taxon>
        <taxon>Pseudomonadota</taxon>
        <taxon>Gammaproteobacteria</taxon>
        <taxon>Pseudomonadales</taxon>
        <taxon>Marinobacteraceae</taxon>
        <taxon>Marinobacter</taxon>
    </lineage>
</organism>
<dbReference type="InterPro" id="IPR001638">
    <property type="entry name" value="Solute-binding_3/MltF_N"/>
</dbReference>
<evidence type="ECO:0000313" key="6">
    <source>
        <dbReference type="Proteomes" id="UP001223547"/>
    </source>
</evidence>
<feature type="signal peptide" evidence="3">
    <location>
        <begin position="1"/>
        <end position="18"/>
    </location>
</feature>
<feature type="chain" id="PRO_5045958743" evidence="3">
    <location>
        <begin position="19"/>
        <end position="250"/>
    </location>
</feature>
<dbReference type="Gene3D" id="3.40.190.10">
    <property type="entry name" value="Periplasmic binding protein-like II"/>
    <property type="match status" value="2"/>
</dbReference>
<feature type="domain" description="Solute-binding protein family 3/N-terminal" evidence="4">
    <location>
        <begin position="29"/>
        <end position="248"/>
    </location>
</feature>
<name>A0ABT7HF95_9GAMM</name>
<comment type="similarity">
    <text evidence="1">Belongs to the bacterial solute-binding protein 3 family.</text>
</comment>
<protein>
    <submittedName>
        <fullName evidence="5">Transporter substrate-binding domain-containing protein</fullName>
    </submittedName>
</protein>
<dbReference type="SMART" id="SM00062">
    <property type="entry name" value="PBPb"/>
    <property type="match status" value="1"/>
</dbReference>
<keyword evidence="6" id="KW-1185">Reference proteome</keyword>
<dbReference type="Pfam" id="PF00497">
    <property type="entry name" value="SBP_bac_3"/>
    <property type="match status" value="1"/>
</dbReference>
<comment type="caution">
    <text evidence="5">The sequence shown here is derived from an EMBL/GenBank/DDBJ whole genome shotgun (WGS) entry which is preliminary data.</text>
</comment>
<evidence type="ECO:0000259" key="4">
    <source>
        <dbReference type="SMART" id="SM00062"/>
    </source>
</evidence>
<accession>A0ABT7HF95</accession>
<dbReference type="SUPFAM" id="SSF53850">
    <property type="entry name" value="Periplasmic binding protein-like II"/>
    <property type="match status" value="1"/>
</dbReference>
<proteinExistence type="inferred from homology"/>
<dbReference type="PANTHER" id="PTHR35936:SF19">
    <property type="entry name" value="AMINO-ACID-BINDING PROTEIN YXEM-RELATED"/>
    <property type="match status" value="1"/>
</dbReference>
<evidence type="ECO:0000256" key="2">
    <source>
        <dbReference type="ARBA" id="ARBA00022729"/>
    </source>
</evidence>
<gene>
    <name evidence="5" type="ORF">QQF73_13675</name>
</gene>
<reference evidence="5 6" key="1">
    <citation type="submission" date="2023-05" db="EMBL/GenBank/DDBJ databases">
        <title>Marinobacter albus sp. nov., a marine bacterium isolated from sand in a coastal intertidal zone of huludao.</title>
        <authorList>
            <person name="Deng T."/>
        </authorList>
    </citation>
    <scope>NUCLEOTIDE SEQUENCE [LARGE SCALE GENOMIC DNA]</scope>
    <source>
        <strain evidence="5 6">M216</strain>
    </source>
</reference>
<evidence type="ECO:0000313" key="5">
    <source>
        <dbReference type="EMBL" id="MDK9558679.1"/>
    </source>
</evidence>
<keyword evidence="2 3" id="KW-0732">Signal</keyword>
<dbReference type="EMBL" id="JASSQD010000002">
    <property type="protein sequence ID" value="MDK9558679.1"/>
    <property type="molecule type" value="Genomic_DNA"/>
</dbReference>
<dbReference type="Proteomes" id="UP001223547">
    <property type="component" value="Unassembled WGS sequence"/>
</dbReference>
<sequence length="250" mass="28725">MRALTLMVLALMAMPVWAQQGTETIAPLTVTVGVNHAPPYRIIRNGERTGLYVDIFEEIATRLGWNVRYREAPFRRVLRLAEEGQVDIVLGPLRTEGRERFLEFVAPAFPPERRLFFYQTDTHRIEGYSDLYGRVIGVLDGSSYFPRFDEDDELMKERAPRYENLMLMMERGRVDVVIAPELVGKYTVDKLGVSTSISPFFVPGERSFIAVSKKSNVLEYADDIRAAFKLIKMEGIYEDLVLKYLEIESQ</sequence>
<dbReference type="RefSeq" id="WP_219867780.1">
    <property type="nucleotide sequence ID" value="NZ_JASSQD010000002.1"/>
</dbReference>
<evidence type="ECO:0000256" key="1">
    <source>
        <dbReference type="ARBA" id="ARBA00010333"/>
    </source>
</evidence>